<feature type="region of interest" description="Disordered" evidence="1">
    <location>
        <begin position="1"/>
        <end position="72"/>
    </location>
</feature>
<evidence type="ECO:0000313" key="2">
    <source>
        <dbReference type="EnsemblPlants" id="AET2Gv21202300.9"/>
    </source>
</evidence>
<proteinExistence type="predicted"/>
<reference evidence="3" key="2">
    <citation type="journal article" date="2017" name="Nat. Plants">
        <title>The Aegilops tauschii genome reveals multiple impacts of transposons.</title>
        <authorList>
            <person name="Zhao G."/>
            <person name="Zou C."/>
            <person name="Li K."/>
            <person name="Wang K."/>
            <person name="Li T."/>
            <person name="Gao L."/>
            <person name="Zhang X."/>
            <person name="Wang H."/>
            <person name="Yang Z."/>
            <person name="Liu X."/>
            <person name="Jiang W."/>
            <person name="Mao L."/>
            <person name="Kong X."/>
            <person name="Jiao Y."/>
            <person name="Jia J."/>
        </authorList>
    </citation>
    <scope>NUCLEOTIDE SEQUENCE [LARGE SCALE GENOMIC DNA]</scope>
    <source>
        <strain evidence="3">cv. AL8/78</strain>
    </source>
</reference>
<dbReference type="Gramene" id="AET2Gv21202300.9">
    <property type="protein sequence ID" value="AET2Gv21202300.9"/>
    <property type="gene ID" value="AET2Gv21202300"/>
</dbReference>
<evidence type="ECO:0000313" key="3">
    <source>
        <dbReference type="Proteomes" id="UP000015105"/>
    </source>
</evidence>
<reference evidence="3" key="1">
    <citation type="journal article" date="2014" name="Science">
        <title>Ancient hybridizations among the ancestral genomes of bread wheat.</title>
        <authorList>
            <consortium name="International Wheat Genome Sequencing Consortium,"/>
            <person name="Marcussen T."/>
            <person name="Sandve S.R."/>
            <person name="Heier L."/>
            <person name="Spannagl M."/>
            <person name="Pfeifer M."/>
            <person name="Jakobsen K.S."/>
            <person name="Wulff B.B."/>
            <person name="Steuernagel B."/>
            <person name="Mayer K.F."/>
            <person name="Olsen O.A."/>
        </authorList>
    </citation>
    <scope>NUCLEOTIDE SEQUENCE [LARGE SCALE GENOMIC DNA]</scope>
    <source>
        <strain evidence="3">cv. AL8/78</strain>
    </source>
</reference>
<accession>A0A453DE18</accession>
<reference evidence="2" key="3">
    <citation type="journal article" date="2017" name="Nature">
        <title>Genome sequence of the progenitor of the wheat D genome Aegilops tauschii.</title>
        <authorList>
            <person name="Luo M.C."/>
            <person name="Gu Y.Q."/>
            <person name="Puiu D."/>
            <person name="Wang H."/>
            <person name="Twardziok S.O."/>
            <person name="Deal K.R."/>
            <person name="Huo N."/>
            <person name="Zhu T."/>
            <person name="Wang L."/>
            <person name="Wang Y."/>
            <person name="McGuire P.E."/>
            <person name="Liu S."/>
            <person name="Long H."/>
            <person name="Ramasamy R.K."/>
            <person name="Rodriguez J.C."/>
            <person name="Van S.L."/>
            <person name="Yuan L."/>
            <person name="Wang Z."/>
            <person name="Xia Z."/>
            <person name="Xiao L."/>
            <person name="Anderson O.D."/>
            <person name="Ouyang S."/>
            <person name="Liang Y."/>
            <person name="Zimin A.V."/>
            <person name="Pertea G."/>
            <person name="Qi P."/>
            <person name="Bennetzen J.L."/>
            <person name="Dai X."/>
            <person name="Dawson M.W."/>
            <person name="Muller H.G."/>
            <person name="Kugler K."/>
            <person name="Rivarola-Duarte L."/>
            <person name="Spannagl M."/>
            <person name="Mayer K.F.X."/>
            <person name="Lu F.H."/>
            <person name="Bevan M.W."/>
            <person name="Leroy P."/>
            <person name="Li P."/>
            <person name="You F.M."/>
            <person name="Sun Q."/>
            <person name="Liu Z."/>
            <person name="Lyons E."/>
            <person name="Wicker T."/>
            <person name="Salzberg S.L."/>
            <person name="Devos K.M."/>
            <person name="Dvorak J."/>
        </authorList>
    </citation>
    <scope>NUCLEOTIDE SEQUENCE [LARGE SCALE GENOMIC DNA]</scope>
    <source>
        <strain evidence="2">cv. AL8/78</strain>
    </source>
</reference>
<reference evidence="2" key="4">
    <citation type="submission" date="2019-03" db="UniProtKB">
        <authorList>
            <consortium name="EnsemblPlants"/>
        </authorList>
    </citation>
    <scope>IDENTIFICATION</scope>
</reference>
<protein>
    <submittedName>
        <fullName evidence="2">Uncharacterized protein</fullName>
    </submittedName>
</protein>
<keyword evidence="3" id="KW-1185">Reference proteome</keyword>
<dbReference type="AlphaFoldDB" id="A0A453DE18"/>
<dbReference type="Proteomes" id="UP000015105">
    <property type="component" value="Chromosome 2D"/>
</dbReference>
<organism evidence="2 3">
    <name type="scientific">Aegilops tauschii subsp. strangulata</name>
    <name type="common">Goatgrass</name>
    <dbReference type="NCBI Taxonomy" id="200361"/>
    <lineage>
        <taxon>Eukaryota</taxon>
        <taxon>Viridiplantae</taxon>
        <taxon>Streptophyta</taxon>
        <taxon>Embryophyta</taxon>
        <taxon>Tracheophyta</taxon>
        <taxon>Spermatophyta</taxon>
        <taxon>Magnoliopsida</taxon>
        <taxon>Liliopsida</taxon>
        <taxon>Poales</taxon>
        <taxon>Poaceae</taxon>
        <taxon>BOP clade</taxon>
        <taxon>Pooideae</taxon>
        <taxon>Triticodae</taxon>
        <taxon>Triticeae</taxon>
        <taxon>Triticinae</taxon>
        <taxon>Aegilops</taxon>
    </lineage>
</organism>
<evidence type="ECO:0000256" key="1">
    <source>
        <dbReference type="SAM" id="MobiDB-lite"/>
    </source>
</evidence>
<reference evidence="2" key="5">
    <citation type="journal article" date="2021" name="G3 (Bethesda)">
        <title>Aegilops tauschii genome assembly Aet v5.0 features greater sequence contiguity and improved annotation.</title>
        <authorList>
            <person name="Wang L."/>
            <person name="Zhu T."/>
            <person name="Rodriguez J.C."/>
            <person name="Deal K.R."/>
            <person name="Dubcovsky J."/>
            <person name="McGuire P.E."/>
            <person name="Lux T."/>
            <person name="Spannagl M."/>
            <person name="Mayer K.F.X."/>
            <person name="Baldrich P."/>
            <person name="Meyers B.C."/>
            <person name="Huo N."/>
            <person name="Gu Y.Q."/>
            <person name="Zhou H."/>
            <person name="Devos K.M."/>
            <person name="Bennetzen J.L."/>
            <person name="Unver T."/>
            <person name="Budak H."/>
            <person name="Gulick P.J."/>
            <person name="Galiba G."/>
            <person name="Kalapos B."/>
            <person name="Nelson D.R."/>
            <person name="Li P."/>
            <person name="You F.M."/>
            <person name="Luo M.C."/>
            <person name="Dvorak J."/>
        </authorList>
    </citation>
    <scope>NUCLEOTIDE SEQUENCE [LARGE SCALE GENOMIC DNA]</scope>
    <source>
        <strain evidence="2">cv. AL8/78</strain>
    </source>
</reference>
<name>A0A453DE18_AEGTS</name>
<feature type="compositionally biased region" description="Low complexity" evidence="1">
    <location>
        <begin position="8"/>
        <end position="17"/>
    </location>
</feature>
<sequence>RLQRARPRSPAAATARPISELLPHRAARPSGGGRRVRNRSCLARTATTPKISPALKPTDAPNPGRRGLGAAAGSSAVAWPFFSGRVWRR</sequence>
<dbReference type="EnsemblPlants" id="AET2Gv21202300.9">
    <property type="protein sequence ID" value="AET2Gv21202300.9"/>
    <property type="gene ID" value="AET2Gv21202300"/>
</dbReference>